<keyword evidence="8 13" id="KW-0863">Zinc-finger</keyword>
<evidence type="ECO:0000256" key="15">
    <source>
        <dbReference type="SAM" id="Phobius"/>
    </source>
</evidence>
<dbReference type="EMBL" id="QPKB01000003">
    <property type="protein sequence ID" value="RWR78875.1"/>
    <property type="molecule type" value="Genomic_DNA"/>
</dbReference>
<comment type="caution">
    <text evidence="17">The sequence shown here is derived from an EMBL/GenBank/DDBJ whole genome shotgun (WGS) entry which is preliminary data.</text>
</comment>
<evidence type="ECO:0000256" key="5">
    <source>
        <dbReference type="ARBA" id="ARBA00022679"/>
    </source>
</evidence>
<dbReference type="InterPro" id="IPR044600">
    <property type="entry name" value="ATL1/ATL16-like"/>
</dbReference>
<dbReference type="GO" id="GO:0016567">
    <property type="term" value="P:protein ubiquitination"/>
    <property type="evidence" value="ECO:0007669"/>
    <property type="project" value="InterPro"/>
</dbReference>
<dbReference type="FunFam" id="3.30.40.10:FF:000187">
    <property type="entry name" value="E3 ubiquitin-protein ligase ATL6"/>
    <property type="match status" value="1"/>
</dbReference>
<evidence type="ECO:0000256" key="14">
    <source>
        <dbReference type="SAM" id="MobiDB-lite"/>
    </source>
</evidence>
<keyword evidence="9" id="KW-0833">Ubl conjugation pathway</keyword>
<comment type="catalytic activity">
    <reaction evidence="1">
        <text>S-ubiquitinyl-[E2 ubiquitin-conjugating enzyme]-L-cysteine + [acceptor protein]-L-lysine = [E2 ubiquitin-conjugating enzyme]-L-cysteine + N(6)-ubiquitinyl-[acceptor protein]-L-lysine.</text>
        <dbReference type="EC" id="2.3.2.27"/>
    </reaction>
</comment>
<keyword evidence="11 15" id="KW-1133">Transmembrane helix</keyword>
<evidence type="ECO:0000256" key="8">
    <source>
        <dbReference type="ARBA" id="ARBA00022771"/>
    </source>
</evidence>
<evidence type="ECO:0000313" key="17">
    <source>
        <dbReference type="EMBL" id="RWR78875.1"/>
    </source>
</evidence>
<dbReference type="OrthoDB" id="8062037at2759"/>
<accession>A0A3S3MFG7</accession>
<feature type="domain" description="RING-type" evidence="16">
    <location>
        <begin position="114"/>
        <end position="156"/>
    </location>
</feature>
<dbReference type="PANTHER" id="PTHR46913:SF1">
    <property type="entry name" value="RING-H2 FINGER PROTEIN ATL16"/>
    <property type="match status" value="1"/>
</dbReference>
<dbReference type="Gene3D" id="3.30.40.10">
    <property type="entry name" value="Zinc/RING finger domain, C3HC4 (zinc finger)"/>
    <property type="match status" value="1"/>
</dbReference>
<name>A0A3S3MFG7_9MAGN</name>
<evidence type="ECO:0000256" key="9">
    <source>
        <dbReference type="ARBA" id="ARBA00022786"/>
    </source>
</evidence>
<dbReference type="InterPro" id="IPR001841">
    <property type="entry name" value="Znf_RING"/>
</dbReference>
<dbReference type="EC" id="2.3.2.27" evidence="4"/>
<evidence type="ECO:0000256" key="7">
    <source>
        <dbReference type="ARBA" id="ARBA00022723"/>
    </source>
</evidence>
<dbReference type="SMART" id="SM00184">
    <property type="entry name" value="RING"/>
    <property type="match status" value="1"/>
</dbReference>
<evidence type="ECO:0000256" key="3">
    <source>
        <dbReference type="ARBA" id="ARBA00004906"/>
    </source>
</evidence>
<keyword evidence="10" id="KW-0862">Zinc</keyword>
<reference evidence="17 18" key="1">
    <citation type="journal article" date="2019" name="Nat. Plants">
        <title>Stout camphor tree genome fills gaps in understanding of flowering plant genome evolution.</title>
        <authorList>
            <person name="Chaw S.M."/>
            <person name="Liu Y.C."/>
            <person name="Wu Y.W."/>
            <person name="Wang H.Y."/>
            <person name="Lin C.I."/>
            <person name="Wu C.S."/>
            <person name="Ke H.M."/>
            <person name="Chang L.Y."/>
            <person name="Hsu C.Y."/>
            <person name="Yang H.T."/>
            <person name="Sudianto E."/>
            <person name="Hsu M.H."/>
            <person name="Wu K.P."/>
            <person name="Wang L.N."/>
            <person name="Leebens-Mack J.H."/>
            <person name="Tsai I.J."/>
        </authorList>
    </citation>
    <scope>NUCLEOTIDE SEQUENCE [LARGE SCALE GENOMIC DNA]</scope>
    <source>
        <strain evidence="18">cv. Chaw 1501</strain>
        <tissue evidence="17">Young leaves</tissue>
    </source>
</reference>
<dbReference type="SUPFAM" id="SSF57850">
    <property type="entry name" value="RING/U-box"/>
    <property type="match status" value="1"/>
</dbReference>
<evidence type="ECO:0000256" key="10">
    <source>
        <dbReference type="ARBA" id="ARBA00022833"/>
    </source>
</evidence>
<keyword evidence="12 15" id="KW-0472">Membrane</keyword>
<dbReference type="PROSITE" id="PS50089">
    <property type="entry name" value="ZF_RING_2"/>
    <property type="match status" value="1"/>
</dbReference>
<dbReference type="GO" id="GO:0016020">
    <property type="term" value="C:membrane"/>
    <property type="evidence" value="ECO:0007669"/>
    <property type="project" value="UniProtKB-SubCell"/>
</dbReference>
<evidence type="ECO:0000256" key="12">
    <source>
        <dbReference type="ARBA" id="ARBA00023136"/>
    </source>
</evidence>
<dbReference type="STRING" id="337451.A0A3S3MFG7"/>
<organism evidence="17 18">
    <name type="scientific">Cinnamomum micranthum f. kanehirae</name>
    <dbReference type="NCBI Taxonomy" id="337451"/>
    <lineage>
        <taxon>Eukaryota</taxon>
        <taxon>Viridiplantae</taxon>
        <taxon>Streptophyta</taxon>
        <taxon>Embryophyta</taxon>
        <taxon>Tracheophyta</taxon>
        <taxon>Spermatophyta</taxon>
        <taxon>Magnoliopsida</taxon>
        <taxon>Magnoliidae</taxon>
        <taxon>Laurales</taxon>
        <taxon>Lauraceae</taxon>
        <taxon>Cinnamomum</taxon>
    </lineage>
</organism>
<evidence type="ECO:0000256" key="1">
    <source>
        <dbReference type="ARBA" id="ARBA00000900"/>
    </source>
</evidence>
<evidence type="ECO:0000259" key="16">
    <source>
        <dbReference type="PROSITE" id="PS50089"/>
    </source>
</evidence>
<evidence type="ECO:0000256" key="6">
    <source>
        <dbReference type="ARBA" id="ARBA00022692"/>
    </source>
</evidence>
<protein>
    <recommendedName>
        <fullName evidence="4">RING-type E3 ubiquitin transferase</fullName>
        <ecNumber evidence="4">2.3.2.27</ecNumber>
    </recommendedName>
</protein>
<dbReference type="CDD" id="cd16461">
    <property type="entry name" value="RING-H2_EL5-like"/>
    <property type="match status" value="1"/>
</dbReference>
<dbReference type="InterPro" id="IPR013083">
    <property type="entry name" value="Znf_RING/FYVE/PHD"/>
</dbReference>
<dbReference type="AlphaFoldDB" id="A0A3S3MFG7"/>
<dbReference type="Pfam" id="PF13639">
    <property type="entry name" value="zf-RING_2"/>
    <property type="match status" value="1"/>
</dbReference>
<comment type="subcellular location">
    <subcellularLocation>
        <location evidence="2">Membrane</location>
        <topology evidence="2">Single-pass membrane protein</topology>
    </subcellularLocation>
</comment>
<evidence type="ECO:0000256" key="4">
    <source>
        <dbReference type="ARBA" id="ARBA00012483"/>
    </source>
</evidence>
<comment type="pathway">
    <text evidence="3">Protein modification; protein ubiquitination.</text>
</comment>
<keyword evidence="18" id="KW-1185">Reference proteome</keyword>
<sequence>MSTPPPYFSDFHTEDPNMYHYSGRTLVVAVAALLSVISLVLLLHVYGKWWFLRHSSSRRLSSFVSDLPSHSQIQHLSIDLEGDVVTGIGLDASVVAALPMFVYKSDEHKGAEECVICLSVLVDEEKGRILPKCRHVFHVGCIDMWLHSHSTCPICRAFVVPDEEAMDVSSIGTLEVSHDPPSETSSSHEQAVMTEEHSEVVVEVEIPPDLESQMQKDSSSGSLSLSSSSSSSSSSSLGCSLKRMLSWNRSESKVFPSTDGNGN</sequence>
<feature type="compositionally biased region" description="Low complexity" evidence="14">
    <location>
        <begin position="218"/>
        <end position="238"/>
    </location>
</feature>
<keyword evidence="7" id="KW-0479">Metal-binding</keyword>
<dbReference type="GO" id="GO:0061630">
    <property type="term" value="F:ubiquitin protein ligase activity"/>
    <property type="evidence" value="ECO:0007669"/>
    <property type="project" value="UniProtKB-EC"/>
</dbReference>
<evidence type="ECO:0000313" key="18">
    <source>
        <dbReference type="Proteomes" id="UP000283530"/>
    </source>
</evidence>
<evidence type="ECO:0000256" key="2">
    <source>
        <dbReference type="ARBA" id="ARBA00004167"/>
    </source>
</evidence>
<evidence type="ECO:0000256" key="13">
    <source>
        <dbReference type="PROSITE-ProRule" id="PRU00175"/>
    </source>
</evidence>
<proteinExistence type="predicted"/>
<gene>
    <name evidence="17" type="ORF">CKAN_00742800</name>
</gene>
<dbReference type="PANTHER" id="PTHR46913">
    <property type="entry name" value="RING-H2 FINGER PROTEIN ATL16"/>
    <property type="match status" value="1"/>
</dbReference>
<feature type="transmembrane region" description="Helical" evidence="15">
    <location>
        <begin position="26"/>
        <end position="51"/>
    </location>
</feature>
<keyword evidence="6 15" id="KW-0812">Transmembrane</keyword>
<dbReference type="GO" id="GO:0008270">
    <property type="term" value="F:zinc ion binding"/>
    <property type="evidence" value="ECO:0007669"/>
    <property type="project" value="UniProtKB-KW"/>
</dbReference>
<evidence type="ECO:0000256" key="11">
    <source>
        <dbReference type="ARBA" id="ARBA00022989"/>
    </source>
</evidence>
<feature type="region of interest" description="Disordered" evidence="14">
    <location>
        <begin position="174"/>
        <end position="238"/>
    </location>
</feature>
<dbReference type="Proteomes" id="UP000283530">
    <property type="component" value="Unassembled WGS sequence"/>
</dbReference>
<keyword evidence="5" id="KW-0808">Transferase</keyword>